<evidence type="ECO:0000313" key="3">
    <source>
        <dbReference type="Proteomes" id="UP001232445"/>
    </source>
</evidence>
<feature type="domain" description="Ribosomal protein eL8/eL30/eS12/Gadd45" evidence="1">
    <location>
        <begin position="7"/>
        <end position="92"/>
    </location>
</feature>
<dbReference type="NCBIfam" id="NF005825">
    <property type="entry name" value="PRK07714.1"/>
    <property type="match status" value="1"/>
</dbReference>
<protein>
    <submittedName>
        <fullName evidence="2">Ribosomal protein L7Ae-like RNA K-turn-binding protein</fullName>
    </submittedName>
</protein>
<proteinExistence type="predicted"/>
<name>A0ABU0CLL0_9BACI</name>
<dbReference type="InterPro" id="IPR029064">
    <property type="entry name" value="Ribosomal_eL30-like_sf"/>
</dbReference>
<organism evidence="2 3">
    <name type="scientific">Caldalkalibacillus uzonensis</name>
    <dbReference type="NCBI Taxonomy" id="353224"/>
    <lineage>
        <taxon>Bacteria</taxon>
        <taxon>Bacillati</taxon>
        <taxon>Bacillota</taxon>
        <taxon>Bacilli</taxon>
        <taxon>Bacillales</taxon>
        <taxon>Bacillaceae</taxon>
        <taxon>Caldalkalibacillus</taxon>
    </lineage>
</organism>
<dbReference type="RefSeq" id="WP_307334270.1">
    <property type="nucleotide sequence ID" value="NZ_JAUSUQ010000001.1"/>
</dbReference>
<dbReference type="SUPFAM" id="SSF55315">
    <property type="entry name" value="L30e-like"/>
    <property type="match status" value="1"/>
</dbReference>
<accession>A0ABU0CLL0</accession>
<evidence type="ECO:0000313" key="2">
    <source>
        <dbReference type="EMBL" id="MDQ0337303.1"/>
    </source>
</evidence>
<dbReference type="InterPro" id="IPR004038">
    <property type="entry name" value="Ribosomal_eL8/eL30/eS12/Gad45"/>
</dbReference>
<comment type="caution">
    <text evidence="2">The sequence shown here is derived from an EMBL/GenBank/DDBJ whole genome shotgun (WGS) entry which is preliminary data.</text>
</comment>
<keyword evidence="3" id="KW-1185">Reference proteome</keyword>
<dbReference type="Gene3D" id="3.30.1330.30">
    <property type="match status" value="1"/>
</dbReference>
<gene>
    <name evidence="2" type="ORF">J2S00_000073</name>
</gene>
<dbReference type="Proteomes" id="UP001232445">
    <property type="component" value="Unassembled WGS sequence"/>
</dbReference>
<dbReference type="Pfam" id="PF01248">
    <property type="entry name" value="Ribosomal_L7Ae"/>
    <property type="match status" value="1"/>
</dbReference>
<sequence length="100" mass="11170">MNTKFWQLLGLAMRAGKVVSGEEQVLKAMQRQLACLVLVATDASHNTHKKIRDKAAFYNIPYLIVGDRYQLGHAIGKHERVLVAVTDQGFANGLRRYSTA</sequence>
<evidence type="ECO:0000259" key="1">
    <source>
        <dbReference type="Pfam" id="PF01248"/>
    </source>
</evidence>
<dbReference type="EMBL" id="JAUSUQ010000001">
    <property type="protein sequence ID" value="MDQ0337303.1"/>
    <property type="molecule type" value="Genomic_DNA"/>
</dbReference>
<reference evidence="2 3" key="1">
    <citation type="submission" date="2023-07" db="EMBL/GenBank/DDBJ databases">
        <title>Genomic Encyclopedia of Type Strains, Phase IV (KMG-IV): sequencing the most valuable type-strain genomes for metagenomic binning, comparative biology and taxonomic classification.</title>
        <authorList>
            <person name="Goeker M."/>
        </authorList>
    </citation>
    <scope>NUCLEOTIDE SEQUENCE [LARGE SCALE GENOMIC DNA]</scope>
    <source>
        <strain evidence="2 3">DSM 17740</strain>
    </source>
</reference>